<proteinExistence type="inferred from homology"/>
<evidence type="ECO:0000313" key="10">
    <source>
        <dbReference type="Proteomes" id="UP000000492"/>
    </source>
</evidence>
<dbReference type="Pfam" id="PF09594">
    <property type="entry name" value="GT87"/>
    <property type="match status" value="1"/>
</dbReference>
<evidence type="ECO:0000256" key="2">
    <source>
        <dbReference type="ARBA" id="ARBA00022475"/>
    </source>
</evidence>
<feature type="transmembrane region" description="Helical" evidence="8">
    <location>
        <begin position="144"/>
        <end position="163"/>
    </location>
</feature>
<keyword evidence="2" id="KW-1003">Cell membrane</keyword>
<name>F8DY79_CORRG</name>
<evidence type="ECO:0000256" key="8">
    <source>
        <dbReference type="SAM" id="Phobius"/>
    </source>
</evidence>
<dbReference type="eggNOG" id="COG5650">
    <property type="taxonomic scope" value="Bacteria"/>
</dbReference>
<keyword evidence="4 8" id="KW-0812">Transmembrane</keyword>
<evidence type="ECO:0000256" key="3">
    <source>
        <dbReference type="ARBA" id="ARBA00022679"/>
    </source>
</evidence>
<keyword evidence="6 8" id="KW-0472">Membrane</keyword>
<dbReference type="KEGG" id="crd:CRES_0458"/>
<feature type="transmembrane region" description="Helical" evidence="8">
    <location>
        <begin position="258"/>
        <end position="279"/>
    </location>
</feature>
<evidence type="ECO:0000313" key="9">
    <source>
        <dbReference type="EMBL" id="AEI08821.1"/>
    </source>
</evidence>
<dbReference type="AlphaFoldDB" id="F8DY79"/>
<keyword evidence="3" id="KW-0808">Transferase</keyword>
<keyword evidence="5 8" id="KW-1133">Transmembrane helix</keyword>
<accession>F8DY79</accession>
<protein>
    <submittedName>
        <fullName evidence="9">Membrane protein</fullName>
    </submittedName>
</protein>
<evidence type="ECO:0000256" key="4">
    <source>
        <dbReference type="ARBA" id="ARBA00022692"/>
    </source>
</evidence>
<feature type="transmembrane region" description="Helical" evidence="8">
    <location>
        <begin position="364"/>
        <end position="384"/>
    </location>
</feature>
<comment type="similarity">
    <text evidence="7">Belongs to the glycosyltransferase 87 family.</text>
</comment>
<reference evidence="9 10" key="1">
    <citation type="journal article" date="2012" name="BMC Genomics">
        <title>Complete genome sequence, lifestyle, and multi-drug resistance of the human pathogen Corynebacterium resistens DSM 45100 isolated from blood samples of a leukemia patient.</title>
        <authorList>
            <person name="Schroder J."/>
            <person name="Maus I."/>
            <person name="Meyer K."/>
            <person name="Wordemann S."/>
            <person name="Blom J."/>
            <person name="Jaenicke S."/>
            <person name="Schneider J."/>
            <person name="Trost E."/>
            <person name="Tauch A."/>
        </authorList>
    </citation>
    <scope>NUCLEOTIDE SEQUENCE [LARGE SCALE GENOMIC DNA]</scope>
    <source>
        <strain evidence="10">DSM 45100 / JCM 12819 / CCUG 50093 / GTC 2026 / SICGH 158</strain>
    </source>
</reference>
<feature type="transmembrane region" description="Helical" evidence="8">
    <location>
        <begin position="12"/>
        <end position="32"/>
    </location>
</feature>
<evidence type="ECO:0000256" key="6">
    <source>
        <dbReference type="ARBA" id="ARBA00023136"/>
    </source>
</evidence>
<sequence length="395" mass="43935">MTGSPMALLNRIAPLLVIVGAALIGMNAWFYWHFSWNHGLMDAGVFRDAGFAITHGHPLYSDEFPTRSGFRFLYPPFAAVLFAPLMLVGERVQDMAWTVGTITAVFATVGMCAHRLGLRPWWMWAVACAGFSVILEPLRSHLDYGQINIFLVALVVADVLGYIPRRFRGLGIGIAAGIKITPAGFGLIFLVRKDWASLARAFGTFLFTVLIGFIFRGHDAVYFWTEEFFGSDRAGAPGYPRNQALTGLFTRAGMDPDMAAKVMIPGFLIIAALCVWGAYRYEKAGHPVASYLLVTLGICLANPVAVTHHWSGIVVAWALVMAPVRRWLLLPLLFMLFAFYFRWYKIYPQVEHFDFDLRTWLEGNLEGISGVVMFICLLVLAARVKSGEATAERAH</sequence>
<dbReference type="GO" id="GO:0016758">
    <property type="term" value="F:hexosyltransferase activity"/>
    <property type="evidence" value="ECO:0007669"/>
    <property type="project" value="InterPro"/>
</dbReference>
<dbReference type="Proteomes" id="UP000000492">
    <property type="component" value="Chromosome"/>
</dbReference>
<dbReference type="STRING" id="662755.CRES_0458"/>
<comment type="subcellular location">
    <subcellularLocation>
        <location evidence="1">Cell membrane</location>
        <topology evidence="1">Multi-pass membrane protein</topology>
    </subcellularLocation>
</comment>
<feature type="transmembrane region" description="Helical" evidence="8">
    <location>
        <begin position="291"/>
        <end position="320"/>
    </location>
</feature>
<evidence type="ECO:0000256" key="7">
    <source>
        <dbReference type="ARBA" id="ARBA00024033"/>
    </source>
</evidence>
<evidence type="ECO:0000256" key="5">
    <source>
        <dbReference type="ARBA" id="ARBA00022989"/>
    </source>
</evidence>
<feature type="transmembrane region" description="Helical" evidence="8">
    <location>
        <begin position="197"/>
        <end position="215"/>
    </location>
</feature>
<dbReference type="HOGENOM" id="CLU_034641_3_0_11"/>
<feature type="transmembrane region" description="Helical" evidence="8">
    <location>
        <begin position="72"/>
        <end position="89"/>
    </location>
</feature>
<feature type="transmembrane region" description="Helical" evidence="8">
    <location>
        <begin position="327"/>
        <end position="344"/>
    </location>
</feature>
<dbReference type="InterPro" id="IPR018584">
    <property type="entry name" value="GT87"/>
</dbReference>
<feature type="transmembrane region" description="Helical" evidence="8">
    <location>
        <begin position="170"/>
        <end position="191"/>
    </location>
</feature>
<dbReference type="EMBL" id="CP002857">
    <property type="protein sequence ID" value="AEI08821.1"/>
    <property type="molecule type" value="Genomic_DNA"/>
</dbReference>
<dbReference type="GO" id="GO:0005886">
    <property type="term" value="C:plasma membrane"/>
    <property type="evidence" value="ECO:0007669"/>
    <property type="project" value="UniProtKB-SubCell"/>
</dbReference>
<feature type="transmembrane region" description="Helical" evidence="8">
    <location>
        <begin position="95"/>
        <end position="114"/>
    </location>
</feature>
<gene>
    <name evidence="9" type="ordered locus">CRES_0458</name>
</gene>
<keyword evidence="10" id="KW-1185">Reference proteome</keyword>
<evidence type="ECO:0000256" key="1">
    <source>
        <dbReference type="ARBA" id="ARBA00004651"/>
    </source>
</evidence>
<organism evidence="9 10">
    <name type="scientific">Corynebacterium resistens (strain DSM 45100 / JCM 12819 / GTC 2026 / SICGH 158)</name>
    <dbReference type="NCBI Taxonomy" id="662755"/>
    <lineage>
        <taxon>Bacteria</taxon>
        <taxon>Bacillati</taxon>
        <taxon>Actinomycetota</taxon>
        <taxon>Actinomycetes</taxon>
        <taxon>Mycobacteriales</taxon>
        <taxon>Corynebacteriaceae</taxon>
        <taxon>Corynebacterium</taxon>
    </lineage>
</organism>